<dbReference type="EMBL" id="MN158992">
    <property type="protein sequence ID" value="QIQ16879.1"/>
    <property type="molecule type" value="Genomic_DNA"/>
</dbReference>
<name>A0A6G9I0N8_ECOLX</name>
<proteinExistence type="predicted"/>
<feature type="transmembrane region" description="Helical" evidence="1">
    <location>
        <begin position="37"/>
        <end position="62"/>
    </location>
</feature>
<sequence>MNWVHRRNLLESLPLNDIIVPIPRLTRRGYSGGMMKAHVFVISMLTGIVVTYAVLLLGCLFIDKTLPTVDVVILSLVVGASAQQLSRVLMSINRTFPYLACSQRI</sequence>
<gene>
    <name evidence="2" type="ORF">CBLFMBDD_00088</name>
</gene>
<organism evidence="2">
    <name type="scientific">Escherichia coli</name>
    <dbReference type="NCBI Taxonomy" id="562"/>
    <lineage>
        <taxon>Bacteria</taxon>
        <taxon>Pseudomonadati</taxon>
        <taxon>Pseudomonadota</taxon>
        <taxon>Gammaproteobacteria</taxon>
        <taxon>Enterobacterales</taxon>
        <taxon>Enterobacteriaceae</taxon>
        <taxon>Escherichia</taxon>
    </lineage>
</organism>
<keyword evidence="2" id="KW-0614">Plasmid</keyword>
<accession>A0A6G9I0N8</accession>
<evidence type="ECO:0000256" key="1">
    <source>
        <dbReference type="SAM" id="Phobius"/>
    </source>
</evidence>
<dbReference type="AlphaFoldDB" id="A0A6G9I0N8"/>
<reference evidence="2" key="1">
    <citation type="submission" date="2019-07" db="EMBL/GenBank/DDBJ databases">
        <title>Complete nucleotide sequences of four environmental multidrug resistance plasmids encoding CTX-M-type extended-spectrum beta-lactamases.</title>
        <authorList>
            <person name="Botts R.T."/>
            <person name="Bravo J.A."/>
            <person name="Brown M.L."/>
            <person name="Castilleja C.C."/>
            <person name="Guzman V.L."/>
            <person name="Paternoster M.V."/>
            <person name="Pyle S."/>
            <person name="Ustick L."/>
            <person name="Walters C.J."/>
            <person name="Hall S."/>
            <person name="Henderson J.D."/>
            <person name="Kenney S.M."/>
            <person name="Brown C.J."/>
            <person name="Top E.M."/>
            <person name="Cummings D.E."/>
            <person name="Lensink M."/>
        </authorList>
    </citation>
    <scope>NUCLEOTIDE SEQUENCE</scope>
    <source>
        <strain evidence="2">TREC9</strain>
        <plasmid evidence="2">pTREC9</plasmid>
    </source>
</reference>
<geneLocation type="plasmid" evidence="2">
    <name>pTREC9</name>
</geneLocation>
<evidence type="ECO:0000313" key="2">
    <source>
        <dbReference type="EMBL" id="QIQ16879.1"/>
    </source>
</evidence>
<keyword evidence="1" id="KW-0812">Transmembrane</keyword>
<keyword evidence="1" id="KW-0472">Membrane</keyword>
<keyword evidence="1" id="KW-1133">Transmembrane helix</keyword>
<protein>
    <submittedName>
        <fullName evidence="2">Cytochrome b</fullName>
    </submittedName>
</protein>